<keyword evidence="2" id="KW-0812">Transmembrane</keyword>
<keyword evidence="2" id="KW-1133">Transmembrane helix</keyword>
<keyword evidence="1" id="KW-0175">Coiled coil</keyword>
<feature type="coiled-coil region" evidence="1">
    <location>
        <begin position="39"/>
        <end position="66"/>
    </location>
</feature>
<protein>
    <submittedName>
        <fullName evidence="3">Membrane protein</fullName>
    </submittedName>
</protein>
<evidence type="ECO:0000256" key="1">
    <source>
        <dbReference type="SAM" id="Coils"/>
    </source>
</evidence>
<keyword evidence="4" id="KW-1185">Reference proteome</keyword>
<gene>
    <name evidence="3" type="primary">21</name>
    <name evidence="3" type="ORF">SEA_POPPER_21</name>
</gene>
<evidence type="ECO:0000313" key="4">
    <source>
        <dbReference type="Proteomes" id="UP000826536"/>
    </source>
</evidence>
<dbReference type="GeneID" id="80034228"/>
<dbReference type="Proteomes" id="UP000826536">
    <property type="component" value="Segment"/>
</dbReference>
<feature type="transmembrane region" description="Helical" evidence="2">
    <location>
        <begin position="6"/>
        <end position="24"/>
    </location>
</feature>
<reference evidence="3" key="1">
    <citation type="submission" date="2021-05" db="EMBL/GenBank/DDBJ databases">
        <authorList>
            <person name="Oduselu T.J."/>
            <person name="Akomolafe A.O."/>
            <person name="Emem I.S."/>
            <person name="Adedeji R.O."/>
            <person name="Ojebola B.M."/>
            <person name="Daramola O.I."/>
            <person name="Olatinwo S.O."/>
            <person name="Taiwo A.E."/>
            <person name="Ayodele I.E."/>
            <person name="Atoyebi A.N."/>
            <person name="Raifu M."/>
            <person name="Adebiyi I."/>
            <person name="Ogunleye V.I."/>
            <person name="Faleye T.O.C."/>
            <person name="Bakarey A.S."/>
            <person name="Adewumi O.M."/>
            <person name="Anetor J.I."/>
            <person name="Ademowo O.G."/>
            <person name="Pollenz R.S."/>
            <person name="Garlena R.A."/>
            <person name="Russell D.A."/>
            <person name="Pope W.H."/>
            <person name="Jacobs-Sera D."/>
            <person name="Hatfull G.F."/>
        </authorList>
    </citation>
    <scope>NUCLEOTIDE SEQUENCE</scope>
</reference>
<proteinExistence type="predicted"/>
<dbReference type="EMBL" id="MZ274308">
    <property type="protein sequence ID" value="QYC54940.1"/>
    <property type="molecule type" value="Genomic_DNA"/>
</dbReference>
<accession>A0AAE8BEG4</accession>
<sequence length="93" mass="10665">MDLQWLGALGTFLGVLGGGYAWLVNRADKRRDSREAQVIQTLKDRIEELKKTIAALRRKLAARTRAGDRWREQLVAHDIKPDPAEWPEDPDDE</sequence>
<evidence type="ECO:0000313" key="3">
    <source>
        <dbReference type="EMBL" id="QYC54940.1"/>
    </source>
</evidence>
<name>A0AAE8BEG4_9CAUD</name>
<evidence type="ECO:0000256" key="2">
    <source>
        <dbReference type="SAM" id="Phobius"/>
    </source>
</evidence>
<organism evidence="3 4">
    <name type="scientific">Arthrobacter phage Popper</name>
    <dbReference type="NCBI Taxonomy" id="2859633"/>
    <lineage>
        <taxon>Viruses</taxon>
        <taxon>Duplodnaviria</taxon>
        <taxon>Heunggongvirae</taxon>
        <taxon>Uroviricota</taxon>
        <taxon>Caudoviricetes</taxon>
        <taxon>Daemsvirinae</taxon>
        <taxon>Nanditavirus</taxon>
        <taxon>Nanditavirus popper</taxon>
    </lineage>
</organism>
<dbReference type="RefSeq" id="YP_010761117.1">
    <property type="nucleotide sequence ID" value="NC_073592.1"/>
</dbReference>
<dbReference type="KEGG" id="vg:80034228"/>
<keyword evidence="2" id="KW-0472">Membrane</keyword>